<gene>
    <name evidence="11" type="ORF">D8779_00565</name>
</gene>
<evidence type="ECO:0000256" key="9">
    <source>
        <dbReference type="SAM" id="MobiDB-lite"/>
    </source>
</evidence>
<comment type="subcellular location">
    <subcellularLocation>
        <location evidence="1">Cell inner membrane</location>
    </subcellularLocation>
</comment>
<accession>A0A4T1ZZV8</accession>
<evidence type="ECO:0000256" key="7">
    <source>
        <dbReference type="ARBA" id="ARBA00022989"/>
    </source>
</evidence>
<evidence type="ECO:0000313" key="12">
    <source>
        <dbReference type="Proteomes" id="UP000307541"/>
    </source>
</evidence>
<dbReference type="InterPro" id="IPR024961">
    <property type="entry name" value="T2SS_GspC_N"/>
</dbReference>
<dbReference type="Proteomes" id="UP000307541">
    <property type="component" value="Unassembled WGS sequence"/>
</dbReference>
<organism evidence="11 12">
    <name type="scientific">Pseudomonas leptonychotis</name>
    <dbReference type="NCBI Taxonomy" id="2448482"/>
    <lineage>
        <taxon>Bacteria</taxon>
        <taxon>Pseudomonadati</taxon>
        <taxon>Pseudomonadota</taxon>
        <taxon>Gammaproteobacteria</taxon>
        <taxon>Pseudomonadales</taxon>
        <taxon>Pseudomonadaceae</taxon>
        <taxon>Pseudomonas</taxon>
    </lineage>
</organism>
<dbReference type="EMBL" id="RFLV01000001">
    <property type="protein sequence ID" value="TIH09249.1"/>
    <property type="molecule type" value="Genomic_DNA"/>
</dbReference>
<sequence length="214" mass="23126">MPFSAIQRWLQSHIATLMGLVLVTAMSASLAWQSADWLRLLRSPAAASDNTSNEAAVAVHSLEIGHLFGTHNATSDGPAPSTNLRLTLLGSFVHADPARSTAIIRSEGSTAQRYSIDSEISSGVRLHSVAADRVELLRNGRRESLSFPLNSSTAGNVQSNTQEIMADPLEQLSEMESDDLSQLRERMDALREQMQASDSLPSGAEPTEQPTEDN</sequence>
<evidence type="ECO:0000256" key="2">
    <source>
        <dbReference type="ARBA" id="ARBA00022448"/>
    </source>
</evidence>
<feature type="compositionally biased region" description="Basic and acidic residues" evidence="9">
    <location>
        <begin position="181"/>
        <end position="191"/>
    </location>
</feature>
<evidence type="ECO:0000256" key="8">
    <source>
        <dbReference type="ARBA" id="ARBA00023136"/>
    </source>
</evidence>
<proteinExistence type="predicted"/>
<comment type="caution">
    <text evidence="11">The sequence shown here is derived from an EMBL/GenBank/DDBJ whole genome shotgun (WGS) entry which is preliminary data.</text>
</comment>
<feature type="region of interest" description="Disordered" evidence="9">
    <location>
        <begin position="173"/>
        <end position="214"/>
    </location>
</feature>
<keyword evidence="4" id="KW-0997">Cell inner membrane</keyword>
<evidence type="ECO:0000259" key="10">
    <source>
        <dbReference type="Pfam" id="PF11356"/>
    </source>
</evidence>
<evidence type="ECO:0000256" key="6">
    <source>
        <dbReference type="ARBA" id="ARBA00022927"/>
    </source>
</evidence>
<dbReference type="GO" id="GO:0015031">
    <property type="term" value="P:protein transport"/>
    <property type="evidence" value="ECO:0007669"/>
    <property type="project" value="UniProtKB-KW"/>
</dbReference>
<keyword evidence="7" id="KW-1133">Transmembrane helix</keyword>
<name>A0A4T1ZZV8_9PSED</name>
<keyword evidence="12" id="KW-1185">Reference proteome</keyword>
<evidence type="ECO:0000256" key="4">
    <source>
        <dbReference type="ARBA" id="ARBA00022519"/>
    </source>
</evidence>
<dbReference type="AlphaFoldDB" id="A0A4T1ZZV8"/>
<evidence type="ECO:0000256" key="3">
    <source>
        <dbReference type="ARBA" id="ARBA00022475"/>
    </source>
</evidence>
<protein>
    <submittedName>
        <fullName evidence="11">Secretion protein XcpP</fullName>
    </submittedName>
</protein>
<evidence type="ECO:0000256" key="1">
    <source>
        <dbReference type="ARBA" id="ARBA00004533"/>
    </source>
</evidence>
<keyword evidence="8" id="KW-0472">Membrane</keyword>
<reference evidence="11 12" key="1">
    <citation type="submission" date="2018-10" db="EMBL/GenBank/DDBJ databases">
        <title>Pseudomonas leptonychotis sp. nov., isolated from Weddell seals in Antarctica.</title>
        <authorList>
            <person name="Novakova D."/>
            <person name="Svec P."/>
            <person name="Kralova S."/>
            <person name="Kristofova L."/>
            <person name="Zeman M."/>
            <person name="Pantucek R."/>
            <person name="Maslanova I."/>
            <person name="Sedlacek I."/>
        </authorList>
    </citation>
    <scope>NUCLEOTIDE SEQUENCE [LARGE SCALE GENOMIC DNA]</scope>
    <source>
        <strain evidence="11 12">CCM 8849</strain>
    </source>
</reference>
<evidence type="ECO:0000256" key="5">
    <source>
        <dbReference type="ARBA" id="ARBA00022692"/>
    </source>
</evidence>
<evidence type="ECO:0000313" key="11">
    <source>
        <dbReference type="EMBL" id="TIH09249.1"/>
    </source>
</evidence>
<dbReference type="Pfam" id="PF11356">
    <property type="entry name" value="T2SSC"/>
    <property type="match status" value="1"/>
</dbReference>
<dbReference type="GO" id="GO:0005886">
    <property type="term" value="C:plasma membrane"/>
    <property type="evidence" value="ECO:0007669"/>
    <property type="project" value="UniProtKB-SubCell"/>
</dbReference>
<keyword evidence="5" id="KW-0812">Transmembrane</keyword>
<feature type="domain" description="Type II secretion system protein GspC N-terminal" evidence="10">
    <location>
        <begin position="21"/>
        <end position="147"/>
    </location>
</feature>
<dbReference type="Gene3D" id="2.30.30.830">
    <property type="match status" value="1"/>
</dbReference>
<keyword evidence="6" id="KW-0653">Protein transport</keyword>
<keyword evidence="3" id="KW-1003">Cell membrane</keyword>
<keyword evidence="2" id="KW-0813">Transport</keyword>